<feature type="domain" description="Arabidopsis retrotransposon Orf1 C-terminal" evidence="1">
    <location>
        <begin position="230"/>
        <end position="335"/>
    </location>
</feature>
<keyword evidence="3" id="KW-1185">Reference proteome</keyword>
<sequence length="372" mass="41652">MSSQFTRSACTQGAVYVFINIDRVLPPKLSASIIGKQKSCSLIHAIRVYSRFDHNLIHQKPVVALPPSHFFFFLSLTSIRAPPSPPLKLSFPSNRRSEFHETTAIIHQIQSSTNPTKNHSDLLLYFRAPTPLHCHFSADFRPTAATSRDSDTTIVLLLEKATNHTKNISQSSPENFVGISNHCRIHRVFAVNCFSRDIEQSLKLGEAPGCCQGKAPTRNQSDAPDIPRFRDAKAVENYTKSFPRKVASTKFLCKPTLISLGVLEGVTQLFRNIGWENLLNLMAHTYELPTREFLADSGYDSEKKKATFQLLGDQRYIDFATINDILVLTSSNTSTIFEVLPAEFNHETFWMEITGVSSRVPIGIKQPLSIGV</sequence>
<organism evidence="2 3">
    <name type="scientific">Lactuca saligna</name>
    <name type="common">Willowleaf lettuce</name>
    <dbReference type="NCBI Taxonomy" id="75948"/>
    <lineage>
        <taxon>Eukaryota</taxon>
        <taxon>Viridiplantae</taxon>
        <taxon>Streptophyta</taxon>
        <taxon>Embryophyta</taxon>
        <taxon>Tracheophyta</taxon>
        <taxon>Spermatophyta</taxon>
        <taxon>Magnoliopsida</taxon>
        <taxon>eudicotyledons</taxon>
        <taxon>Gunneridae</taxon>
        <taxon>Pentapetalae</taxon>
        <taxon>asterids</taxon>
        <taxon>campanulids</taxon>
        <taxon>Asterales</taxon>
        <taxon>Asteraceae</taxon>
        <taxon>Cichorioideae</taxon>
        <taxon>Cichorieae</taxon>
        <taxon>Lactucinae</taxon>
        <taxon>Lactuca</taxon>
    </lineage>
</organism>
<dbReference type="Pfam" id="PF03078">
    <property type="entry name" value="ATHILA"/>
    <property type="match status" value="1"/>
</dbReference>
<gene>
    <name evidence="2" type="ORF">LSALG_LOCUS10942</name>
</gene>
<dbReference type="AlphaFoldDB" id="A0AA35VQ49"/>
<name>A0AA35VQ49_LACSI</name>
<dbReference type="EMBL" id="OX465078">
    <property type="protein sequence ID" value="CAI9270640.1"/>
    <property type="molecule type" value="Genomic_DNA"/>
</dbReference>
<evidence type="ECO:0000313" key="2">
    <source>
        <dbReference type="EMBL" id="CAI9270640.1"/>
    </source>
</evidence>
<dbReference type="Proteomes" id="UP001177003">
    <property type="component" value="Chromosome 2"/>
</dbReference>
<evidence type="ECO:0000259" key="1">
    <source>
        <dbReference type="Pfam" id="PF03078"/>
    </source>
</evidence>
<evidence type="ECO:0000313" key="3">
    <source>
        <dbReference type="Proteomes" id="UP001177003"/>
    </source>
</evidence>
<dbReference type="InterPro" id="IPR004312">
    <property type="entry name" value="ATHILA_Orf1_C"/>
</dbReference>
<proteinExistence type="predicted"/>
<reference evidence="2" key="1">
    <citation type="submission" date="2023-04" db="EMBL/GenBank/DDBJ databases">
        <authorList>
            <person name="Vijverberg K."/>
            <person name="Xiong W."/>
            <person name="Schranz E."/>
        </authorList>
    </citation>
    <scope>NUCLEOTIDE SEQUENCE</scope>
</reference>
<protein>
    <recommendedName>
        <fullName evidence="1">Arabidopsis retrotransposon Orf1 C-terminal domain-containing protein</fullName>
    </recommendedName>
</protein>
<accession>A0AA35VQ49</accession>